<keyword evidence="3" id="KW-1185">Reference proteome</keyword>
<dbReference type="Proteomes" id="UP000299102">
    <property type="component" value="Unassembled WGS sequence"/>
</dbReference>
<dbReference type="EMBL" id="BGZK01001696">
    <property type="protein sequence ID" value="GBP84757.1"/>
    <property type="molecule type" value="Genomic_DNA"/>
</dbReference>
<evidence type="ECO:0000256" key="1">
    <source>
        <dbReference type="SAM" id="MobiDB-lite"/>
    </source>
</evidence>
<dbReference type="AlphaFoldDB" id="A0A4C1ZDT4"/>
<evidence type="ECO:0000313" key="2">
    <source>
        <dbReference type="EMBL" id="GBP84757.1"/>
    </source>
</evidence>
<sequence>MTCSAPRSGRGEGPVAGAKLSEDELLEEEPLHPMLAGSGRCSAIKSTGFGREGTGLDFVHGRVDHSVYSSVDVRLT</sequence>
<proteinExistence type="predicted"/>
<comment type="caution">
    <text evidence="2">The sequence shown here is derived from an EMBL/GenBank/DDBJ whole genome shotgun (WGS) entry which is preliminary data.</text>
</comment>
<feature type="region of interest" description="Disordered" evidence="1">
    <location>
        <begin position="1"/>
        <end position="22"/>
    </location>
</feature>
<reference evidence="2 3" key="1">
    <citation type="journal article" date="2019" name="Commun. Biol.">
        <title>The bagworm genome reveals a unique fibroin gene that provides high tensile strength.</title>
        <authorList>
            <person name="Kono N."/>
            <person name="Nakamura H."/>
            <person name="Ohtoshi R."/>
            <person name="Tomita M."/>
            <person name="Numata K."/>
            <person name="Arakawa K."/>
        </authorList>
    </citation>
    <scope>NUCLEOTIDE SEQUENCE [LARGE SCALE GENOMIC DNA]</scope>
</reference>
<name>A0A4C1ZDT4_EUMVA</name>
<evidence type="ECO:0000313" key="3">
    <source>
        <dbReference type="Proteomes" id="UP000299102"/>
    </source>
</evidence>
<organism evidence="2 3">
    <name type="scientific">Eumeta variegata</name>
    <name type="common">Bagworm moth</name>
    <name type="synonym">Eumeta japonica</name>
    <dbReference type="NCBI Taxonomy" id="151549"/>
    <lineage>
        <taxon>Eukaryota</taxon>
        <taxon>Metazoa</taxon>
        <taxon>Ecdysozoa</taxon>
        <taxon>Arthropoda</taxon>
        <taxon>Hexapoda</taxon>
        <taxon>Insecta</taxon>
        <taxon>Pterygota</taxon>
        <taxon>Neoptera</taxon>
        <taxon>Endopterygota</taxon>
        <taxon>Lepidoptera</taxon>
        <taxon>Glossata</taxon>
        <taxon>Ditrysia</taxon>
        <taxon>Tineoidea</taxon>
        <taxon>Psychidae</taxon>
        <taxon>Oiketicinae</taxon>
        <taxon>Eumeta</taxon>
    </lineage>
</organism>
<protein>
    <submittedName>
        <fullName evidence="2">Uncharacterized protein</fullName>
    </submittedName>
</protein>
<gene>
    <name evidence="2" type="ORF">EVAR_67315_1</name>
</gene>
<accession>A0A4C1ZDT4</accession>